<evidence type="ECO:0008006" key="3">
    <source>
        <dbReference type="Google" id="ProtNLM"/>
    </source>
</evidence>
<comment type="caution">
    <text evidence="1">The sequence shown here is derived from an EMBL/GenBank/DDBJ whole genome shotgun (WGS) entry which is preliminary data.</text>
</comment>
<evidence type="ECO:0000313" key="2">
    <source>
        <dbReference type="Proteomes" id="UP000215199"/>
    </source>
</evidence>
<dbReference type="OrthoDB" id="3689408at2"/>
<accession>A0A229TFX6</accession>
<dbReference type="EMBL" id="NMUL01000007">
    <property type="protein sequence ID" value="OXM69824.1"/>
    <property type="molecule type" value="Genomic_DNA"/>
</dbReference>
<reference evidence="2" key="1">
    <citation type="submission" date="2017-07" db="EMBL/GenBank/DDBJ databases">
        <title>Comparative genome mining reveals phylogenetic distribution patterns of secondary metabolites in Amycolatopsis.</title>
        <authorList>
            <person name="Adamek M."/>
            <person name="Alanjary M."/>
            <person name="Sales-Ortells H."/>
            <person name="Goodfellow M."/>
            <person name="Bull A.T."/>
            <person name="Kalinowski J."/>
            <person name="Ziemert N."/>
        </authorList>
    </citation>
    <scope>NUCLEOTIDE SEQUENCE [LARGE SCALE GENOMIC DNA]</scope>
    <source>
        <strain evidence="2">H5</strain>
    </source>
</reference>
<proteinExistence type="predicted"/>
<evidence type="ECO:0000313" key="1">
    <source>
        <dbReference type="EMBL" id="OXM69824.1"/>
    </source>
</evidence>
<sequence length="117" mass="12649">MLFALEPTTPDAEILRMAGHREPAAAARGDEYTRSITFEGKNRTVVLTLTPSGEDTVRVDGWLAPPGALTVELRTGRGPLSTTSDERGRFAFDQVERGPVQLVVRDNGTTLTPSIVV</sequence>
<name>A0A229TFX6_9PSEU</name>
<dbReference type="Proteomes" id="UP000215199">
    <property type="component" value="Unassembled WGS sequence"/>
</dbReference>
<dbReference type="AlphaFoldDB" id="A0A229TFX6"/>
<keyword evidence="2" id="KW-1185">Reference proteome</keyword>
<protein>
    <recommendedName>
        <fullName evidence="3">Carboxypeptidase regulatory-like domain-containing protein</fullName>
    </recommendedName>
</protein>
<gene>
    <name evidence="1" type="ORF">CF165_07305</name>
</gene>
<organism evidence="1 2">
    <name type="scientific">Amycolatopsis vastitatis</name>
    <dbReference type="NCBI Taxonomy" id="1905142"/>
    <lineage>
        <taxon>Bacteria</taxon>
        <taxon>Bacillati</taxon>
        <taxon>Actinomycetota</taxon>
        <taxon>Actinomycetes</taxon>
        <taxon>Pseudonocardiales</taxon>
        <taxon>Pseudonocardiaceae</taxon>
        <taxon>Amycolatopsis</taxon>
    </lineage>
</organism>